<evidence type="ECO:0000256" key="1">
    <source>
        <dbReference type="SAM" id="MobiDB-lite"/>
    </source>
</evidence>
<feature type="compositionally biased region" description="Polar residues" evidence="1">
    <location>
        <begin position="985"/>
        <end position="995"/>
    </location>
</feature>
<dbReference type="Gene3D" id="3.10.350.10">
    <property type="entry name" value="LysM domain"/>
    <property type="match status" value="1"/>
</dbReference>
<accession>A0A3M0MH07</accession>
<dbReference type="Pfam" id="PF01476">
    <property type="entry name" value="LysM"/>
    <property type="match status" value="1"/>
</dbReference>
<dbReference type="EMBL" id="QOKZ01000004">
    <property type="protein sequence ID" value="RMC34930.1"/>
    <property type="molecule type" value="Genomic_DNA"/>
</dbReference>
<feature type="compositionally biased region" description="Basic and acidic residues" evidence="1">
    <location>
        <begin position="777"/>
        <end position="791"/>
    </location>
</feature>
<dbReference type="PROSITE" id="PS51782">
    <property type="entry name" value="LYSM"/>
    <property type="match status" value="1"/>
</dbReference>
<feature type="region of interest" description="Disordered" evidence="1">
    <location>
        <begin position="677"/>
        <end position="808"/>
    </location>
</feature>
<dbReference type="AlphaFoldDB" id="A0A3M0MH07"/>
<feature type="region of interest" description="Disordered" evidence="1">
    <location>
        <begin position="1"/>
        <end position="59"/>
    </location>
</feature>
<proteinExistence type="predicted"/>
<evidence type="ECO:0000313" key="3">
    <source>
        <dbReference type="EMBL" id="RMC34930.1"/>
    </source>
</evidence>
<dbReference type="InterPro" id="IPR054246">
    <property type="entry name" value="DUF6973"/>
</dbReference>
<evidence type="ECO:0000313" key="4">
    <source>
        <dbReference type="Proteomes" id="UP000273516"/>
    </source>
</evidence>
<name>A0A3M0MH07_9RHOB</name>
<evidence type="ECO:0000259" key="2">
    <source>
        <dbReference type="PROSITE" id="PS51782"/>
    </source>
</evidence>
<reference evidence="3 4" key="1">
    <citation type="submission" date="2018-07" db="EMBL/GenBank/DDBJ databases">
        <authorList>
            <person name="Zhang Y."/>
            <person name="Wang L."/>
            <person name="Ma S."/>
        </authorList>
    </citation>
    <scope>NUCLEOTIDE SEQUENCE [LARGE SCALE GENOMIC DNA]</scope>
    <source>
        <strain evidence="3 4">4-2</strain>
    </source>
</reference>
<organism evidence="3 4">
    <name type="scientific">Paracoccus alkanivorans</name>
    <dbReference type="NCBI Taxonomy" id="2116655"/>
    <lineage>
        <taxon>Bacteria</taxon>
        <taxon>Pseudomonadati</taxon>
        <taxon>Pseudomonadota</taxon>
        <taxon>Alphaproteobacteria</taxon>
        <taxon>Rhodobacterales</taxon>
        <taxon>Paracoccaceae</taxon>
        <taxon>Paracoccus</taxon>
    </lineage>
</organism>
<feature type="region of interest" description="Disordered" evidence="1">
    <location>
        <begin position="509"/>
        <end position="541"/>
    </location>
</feature>
<dbReference type="Proteomes" id="UP000273516">
    <property type="component" value="Unassembled WGS sequence"/>
</dbReference>
<keyword evidence="4" id="KW-1185">Reference proteome</keyword>
<dbReference type="Pfam" id="PF22322">
    <property type="entry name" value="DUF6973"/>
    <property type="match status" value="1"/>
</dbReference>
<feature type="domain" description="LysM" evidence="2">
    <location>
        <begin position="630"/>
        <end position="676"/>
    </location>
</feature>
<dbReference type="InterPro" id="IPR018392">
    <property type="entry name" value="LysM"/>
</dbReference>
<feature type="compositionally biased region" description="Pro residues" evidence="1">
    <location>
        <begin position="712"/>
        <end position="725"/>
    </location>
</feature>
<feature type="region of interest" description="Disordered" evidence="1">
    <location>
        <begin position="973"/>
        <end position="995"/>
    </location>
</feature>
<gene>
    <name evidence="3" type="ORF">C9E81_12640</name>
</gene>
<dbReference type="InterPro" id="IPR036779">
    <property type="entry name" value="LysM_dom_sf"/>
</dbReference>
<comment type="caution">
    <text evidence="3">The sequence shown here is derived from an EMBL/GenBank/DDBJ whole genome shotgun (WGS) entry which is preliminary data.</text>
</comment>
<dbReference type="SMART" id="SM00257">
    <property type="entry name" value="LysM"/>
    <property type="match status" value="1"/>
</dbReference>
<sequence length="995" mass="104949">MDSSMLLEGIREKTTTDHVSSIPRKPVTAPSNPADEKGNGGPVSSTPPAEKGDVSSGIADAGAGAKDGVLIRDGVNKLNGDGDSAYLRITPEIKAQGNLRGVMVGGKAQLGADMRITQKGEGNDASYTLRYDKQSLGALTGEVGTDTVGKGGKAGAGRNSVNGRLKAEAGGQTFDAVEMSFDSKEDAIRAAETVQKLHMADAVGDGADLALLGLGPAGVAINGAAGAASGGGDNPLGNPLNEDGAPGHVSRAIAGVSEEDLSFLKNNVTAYESTIGTRGRLAAELKGDMKYLNIAGEGRLDGTQKISRRVELPTAEKDGRVSYTLEGGLRLSAKEKVQKGFNLNGLPIEPKFENRLELANATADISLNFTIPKGTELANSAGGRPLPEGSALSGTEGMRLDSITLGQQLEYRDQSLADPSRGDSQLLKSTVTLDNPDRLDKAAGAFFDGNFPGAAQEAGARIDLERQTILRSGVNTQQGAKVNLGVAEAEATVIFESGLDDVTNKGHVTIAPSQQQPDDPKTRTETRLPPAPQDDGKTLTVTPWTGATVRDAPDGARTGILQNGTFLRDEGERRTDAGGQEWLKVNGTDVNDEAVSGWVRADTVQAHSSATGAMDETGRINPTLEYERHDMITVAKDDNLWNLAEQHGVDPMEMVELNRDHLHSPSLVFKGDTVYLPGTARGPKPETVEVPAEPTKPGKPSDSGPQDSTPAPSGPAPSSPNPPSAPEESGSRPDTGSAPESGPETSPSDRPETESGQPDPAPQPGKNAPADPPAGRNELDRILKEYQVKDDETVEYTPDLGPIPIDVPFMDSKKMTRTEAELLDELGSRKGLLGLREFEKISSNNPNDPGLAYRTADEYYPQVGANGEPVKGSEDGHNDAFRHAYWNALMTDRFGEDFATSFGTAHEGVEGNPAAKEAMDLYNNEVGRRIASENPDASDEELAELVYDAVENGEMLVIDENGDLAYSNQVEVGQTGDARRDVMPGTQTPPDYESS</sequence>
<protein>
    <submittedName>
        <fullName evidence="3">LysM peptidoglycan-binding domain-containing protein</fullName>
    </submittedName>
</protein>